<proteinExistence type="inferred from homology"/>
<evidence type="ECO:0000259" key="3">
    <source>
        <dbReference type="SMART" id="SM00822"/>
    </source>
</evidence>
<dbReference type="GO" id="GO:0016491">
    <property type="term" value="F:oxidoreductase activity"/>
    <property type="evidence" value="ECO:0007669"/>
    <property type="project" value="UniProtKB-KW"/>
</dbReference>
<dbReference type="Proteomes" id="UP000246077">
    <property type="component" value="Unassembled WGS sequence"/>
</dbReference>
<dbReference type="InterPro" id="IPR002347">
    <property type="entry name" value="SDR_fam"/>
</dbReference>
<feature type="domain" description="Ketoreductase" evidence="3">
    <location>
        <begin position="17"/>
        <end position="205"/>
    </location>
</feature>
<keyword evidence="5" id="KW-1185">Reference proteome</keyword>
<accession>A0A317DSW6</accession>
<reference evidence="5" key="1">
    <citation type="submission" date="2018-05" db="EMBL/GenBank/DDBJ databases">
        <title>Zavarzinia sp. HR-AS.</title>
        <authorList>
            <person name="Lee Y."/>
            <person name="Jeon C.O."/>
        </authorList>
    </citation>
    <scope>NUCLEOTIDE SEQUENCE [LARGE SCALE GENOMIC DNA]</scope>
    <source>
        <strain evidence="5">DSM 1231</strain>
    </source>
</reference>
<dbReference type="PRINTS" id="PR00081">
    <property type="entry name" value="GDHRDH"/>
</dbReference>
<dbReference type="InterPro" id="IPR036291">
    <property type="entry name" value="NAD(P)-bd_dom_sf"/>
</dbReference>
<dbReference type="Pfam" id="PF13561">
    <property type="entry name" value="adh_short_C2"/>
    <property type="match status" value="1"/>
</dbReference>
<dbReference type="PANTHER" id="PTHR43180:SF66">
    <property type="entry name" value="SHORT-CHAIN DEHYDROGENASE_REDUCTASE FAMILY PROTEIN"/>
    <property type="match status" value="1"/>
</dbReference>
<organism evidence="4 5">
    <name type="scientific">Zavarzinia compransoris</name>
    <dbReference type="NCBI Taxonomy" id="1264899"/>
    <lineage>
        <taxon>Bacteria</taxon>
        <taxon>Pseudomonadati</taxon>
        <taxon>Pseudomonadota</taxon>
        <taxon>Alphaproteobacteria</taxon>
        <taxon>Rhodospirillales</taxon>
        <taxon>Zavarziniaceae</taxon>
        <taxon>Zavarzinia</taxon>
    </lineage>
</organism>
<comment type="similarity">
    <text evidence="1">Belongs to the short-chain dehydrogenases/reductases (SDR) family.</text>
</comment>
<keyword evidence="2" id="KW-0560">Oxidoreductase</keyword>
<dbReference type="OrthoDB" id="7375193at2"/>
<dbReference type="FunFam" id="3.40.50.720:FF:000084">
    <property type="entry name" value="Short-chain dehydrogenase reductase"/>
    <property type="match status" value="1"/>
</dbReference>
<dbReference type="SUPFAM" id="SSF51735">
    <property type="entry name" value="NAD(P)-binding Rossmann-fold domains"/>
    <property type="match status" value="1"/>
</dbReference>
<dbReference type="SMART" id="SM00822">
    <property type="entry name" value="PKS_KR"/>
    <property type="match status" value="1"/>
</dbReference>
<dbReference type="PROSITE" id="PS00061">
    <property type="entry name" value="ADH_SHORT"/>
    <property type="match status" value="1"/>
</dbReference>
<evidence type="ECO:0000313" key="5">
    <source>
        <dbReference type="Proteomes" id="UP000246077"/>
    </source>
</evidence>
<dbReference type="Gene3D" id="3.40.50.720">
    <property type="entry name" value="NAD(P)-binding Rossmann-like Domain"/>
    <property type="match status" value="1"/>
</dbReference>
<dbReference type="EMBL" id="QGLF01000008">
    <property type="protein sequence ID" value="PWR17777.1"/>
    <property type="molecule type" value="Genomic_DNA"/>
</dbReference>
<gene>
    <name evidence="4" type="ORF">DKG75_21780</name>
</gene>
<dbReference type="AlphaFoldDB" id="A0A317DSW6"/>
<evidence type="ECO:0000313" key="4">
    <source>
        <dbReference type="EMBL" id="PWR17777.1"/>
    </source>
</evidence>
<dbReference type="InterPro" id="IPR057326">
    <property type="entry name" value="KR_dom"/>
</dbReference>
<name>A0A317DSW6_9PROT</name>
<dbReference type="NCBIfam" id="NF005559">
    <property type="entry name" value="PRK07231.1"/>
    <property type="match status" value="1"/>
</dbReference>
<protein>
    <submittedName>
        <fullName evidence="4">Dehydrogenase</fullName>
    </submittedName>
</protein>
<comment type="caution">
    <text evidence="4">The sequence shown here is derived from an EMBL/GenBank/DDBJ whole genome shotgun (WGS) entry which is preliminary data.</text>
</comment>
<evidence type="ECO:0000256" key="2">
    <source>
        <dbReference type="ARBA" id="ARBA00023002"/>
    </source>
</evidence>
<dbReference type="PRINTS" id="PR00080">
    <property type="entry name" value="SDRFAMILY"/>
</dbReference>
<dbReference type="InterPro" id="IPR020904">
    <property type="entry name" value="Sc_DH/Rdtase_CS"/>
</dbReference>
<dbReference type="RefSeq" id="WP_109923305.1">
    <property type="nucleotide sequence ID" value="NZ_QGLF01000008.1"/>
</dbReference>
<dbReference type="PANTHER" id="PTHR43180">
    <property type="entry name" value="3-OXOACYL-(ACYL-CARRIER-PROTEIN) REDUCTASE (AFU_ORTHOLOGUE AFUA_6G11210)"/>
    <property type="match status" value="1"/>
</dbReference>
<sequence>MTQTATLPLATLPLDGKTALVTGAARGLGAETARRLAAAGAAVVLTDVLTEAGEATAAAIGGAARFMTHDVTAEDDWRRVVNATIDATGGFDILVNNAGIEAVHAAADTTLETFERVMRVNATGVFLGLREASVAMRPGGRAGRGGSIVNLSSIAGLRGVPGLTAYCASKGAVRLMTKATALEFAALGYGIRVNSIHPGLIMTDMGKAALRNIVAAGLAEDERVVSQAFDARQPLGLGRPEDIAEAVLFLAGDASGWVTGAELSVDGGFAAG</sequence>
<evidence type="ECO:0000256" key="1">
    <source>
        <dbReference type="ARBA" id="ARBA00006484"/>
    </source>
</evidence>